<name>A0A1X9SQH6_9BACT</name>
<evidence type="ECO:0000313" key="2">
    <source>
        <dbReference type="Proteomes" id="UP000194309"/>
    </source>
</evidence>
<evidence type="ECO:0000313" key="1">
    <source>
        <dbReference type="EMBL" id="ARQ98502.1"/>
    </source>
</evidence>
<accession>A0A1X9SQH6</accession>
<dbReference type="AlphaFoldDB" id="A0A1X9SQH6"/>
<reference evidence="1 2" key="1">
    <citation type="journal article" date="2017" name="Genome Biol. Evol.">
        <title>Comparative Genomic Analysis Identifies a Campylobacter Clade Deficient in Selenium Metabolism.</title>
        <authorList>
            <person name="Miller W.G."/>
            <person name="Yee E."/>
            <person name="Lopes B.S."/>
            <person name="Chapman M.H."/>
            <person name="Huynh S."/>
            <person name="Bono J.L."/>
            <person name="Parker C.T."/>
            <person name="Strachan N.J.C."/>
            <person name="Forbes K.J."/>
        </authorList>
    </citation>
    <scope>NUCLEOTIDE SEQUENCE [LARGE SCALE GENOMIC DNA]</scope>
    <source>
        <strain evidence="1 2">NCTC 13003</strain>
    </source>
</reference>
<dbReference type="STRING" id="1660064.CIGN_0176"/>
<organism evidence="1 2">
    <name type="scientific">Campylobacter devanensis</name>
    <dbReference type="NCBI Taxonomy" id="3161138"/>
    <lineage>
        <taxon>Bacteria</taxon>
        <taxon>Pseudomonadati</taxon>
        <taxon>Campylobacterota</taxon>
        <taxon>Epsilonproteobacteria</taxon>
        <taxon>Campylobacterales</taxon>
        <taxon>Campylobacteraceae</taxon>
        <taxon>Campylobacter</taxon>
    </lineage>
</organism>
<sequence>MIEFLVEPEYALYDELSQNELANTNSGFTSHGIFYLYPMIDISTSTESYLTKALQKTR</sequence>
<dbReference type="Proteomes" id="UP000194309">
    <property type="component" value="Chromosome"/>
</dbReference>
<gene>
    <name evidence="1" type="ORF">CIGN_0176</name>
</gene>
<proteinExistence type="predicted"/>
<keyword evidence="2" id="KW-1185">Reference proteome</keyword>
<protein>
    <submittedName>
        <fullName evidence="1">Uncharacterized protein</fullName>
    </submittedName>
</protein>
<dbReference type="EMBL" id="CP018788">
    <property type="protein sequence ID" value="ARQ98502.1"/>
    <property type="molecule type" value="Genomic_DNA"/>
</dbReference>
<dbReference type="KEGG" id="cdev:CIGN_0176"/>